<dbReference type="AlphaFoldDB" id="A0A7W4YKV0"/>
<comment type="caution">
    <text evidence="1">The sequence shown here is derived from an EMBL/GenBank/DDBJ whole genome shotgun (WGS) entry which is preliminary data.</text>
</comment>
<organism evidence="1 2">
    <name type="scientific">Leifsonia aquatica</name>
    <name type="common">Corynebacterium aquaticum</name>
    <dbReference type="NCBI Taxonomy" id="144185"/>
    <lineage>
        <taxon>Bacteria</taxon>
        <taxon>Bacillati</taxon>
        <taxon>Actinomycetota</taxon>
        <taxon>Actinomycetes</taxon>
        <taxon>Micrococcales</taxon>
        <taxon>Microbacteriaceae</taxon>
        <taxon>Leifsonia</taxon>
    </lineage>
</organism>
<evidence type="ECO:0000313" key="2">
    <source>
        <dbReference type="Proteomes" id="UP000538196"/>
    </source>
</evidence>
<dbReference type="Proteomes" id="UP000538196">
    <property type="component" value="Unassembled WGS sequence"/>
</dbReference>
<accession>A0A7W4YKV0</accession>
<reference evidence="1 2" key="1">
    <citation type="submission" date="2020-08" db="EMBL/GenBank/DDBJ databases">
        <title>Sequencing the genomes of 1000 actinobacteria strains.</title>
        <authorList>
            <person name="Klenk H.-P."/>
        </authorList>
    </citation>
    <scope>NUCLEOTIDE SEQUENCE [LARGE SCALE GENOMIC DNA]</scope>
    <source>
        <strain evidence="1 2">DSM 20146</strain>
    </source>
</reference>
<keyword evidence="2" id="KW-1185">Reference proteome</keyword>
<sequence>MSLLQVVERRDEDGAHLEAVPISEGASYTDVTADGGHVPHWGSHDLVVLATALVGSGFHATDATVADAFRPSAEEDEETEQFTADLLHAVNAGADQAEEFLAEDPSDYLILAVTIVSRDIGAFRLAQNGQVRVLGAEEAERVRAFTQILGKAILAEN</sequence>
<name>A0A7W4YKV0_LEIAQ</name>
<dbReference type="EMBL" id="JACHVP010000003">
    <property type="protein sequence ID" value="MBB2968004.1"/>
    <property type="molecule type" value="Genomic_DNA"/>
</dbReference>
<gene>
    <name evidence="1" type="ORF">FHX33_002774</name>
</gene>
<proteinExistence type="predicted"/>
<protein>
    <submittedName>
        <fullName evidence="1">Uncharacterized protein</fullName>
    </submittedName>
</protein>
<evidence type="ECO:0000313" key="1">
    <source>
        <dbReference type="EMBL" id="MBB2968004.1"/>
    </source>
</evidence>
<dbReference type="RefSeq" id="WP_021765444.1">
    <property type="nucleotide sequence ID" value="NZ_JACHVP010000003.1"/>
</dbReference>